<dbReference type="HOGENOM" id="CLU_159248_3_3_0"/>
<proteinExistence type="predicted"/>
<gene>
    <name evidence="3" type="ordered locus">Sterm_3387</name>
</gene>
<evidence type="ECO:0000259" key="2">
    <source>
        <dbReference type="PROSITE" id="PS51099"/>
    </source>
</evidence>
<name>D1AQG6_SEBTE</name>
<organism evidence="3 4">
    <name type="scientific">Sebaldella termitidis (strain ATCC 33386 / NCTC 11300)</name>
    <dbReference type="NCBI Taxonomy" id="526218"/>
    <lineage>
        <taxon>Bacteria</taxon>
        <taxon>Fusobacteriati</taxon>
        <taxon>Fusobacteriota</taxon>
        <taxon>Fusobacteriia</taxon>
        <taxon>Fusobacteriales</taxon>
        <taxon>Leptotrichiaceae</taxon>
        <taxon>Sebaldella</taxon>
    </lineage>
</organism>
<reference evidence="3 4" key="2">
    <citation type="journal article" date="2010" name="Stand. Genomic Sci.">
        <title>Complete genome sequence of Sebaldella termitidis type strain (NCTC 11300).</title>
        <authorList>
            <person name="Harmon-Smith M."/>
            <person name="Celia L."/>
            <person name="Chertkov O."/>
            <person name="Lapidus A."/>
            <person name="Copeland A."/>
            <person name="Glavina Del Rio T."/>
            <person name="Nolan M."/>
            <person name="Lucas S."/>
            <person name="Tice H."/>
            <person name="Cheng J.F."/>
            <person name="Han C."/>
            <person name="Detter J.C."/>
            <person name="Bruce D."/>
            <person name="Goodwin L."/>
            <person name="Pitluck S."/>
            <person name="Pati A."/>
            <person name="Liolios K."/>
            <person name="Ivanova N."/>
            <person name="Mavromatis K."/>
            <person name="Mikhailova N."/>
            <person name="Chen A."/>
            <person name="Palaniappan K."/>
            <person name="Land M."/>
            <person name="Hauser L."/>
            <person name="Chang Y.J."/>
            <person name="Jeffries C.D."/>
            <person name="Brettin T."/>
            <person name="Goker M."/>
            <person name="Beck B."/>
            <person name="Bristow J."/>
            <person name="Eisen J.A."/>
            <person name="Markowitz V."/>
            <person name="Hugenholtz P."/>
            <person name="Kyrpides N.C."/>
            <person name="Klenk H.P."/>
            <person name="Chen F."/>
        </authorList>
    </citation>
    <scope>NUCLEOTIDE SEQUENCE [LARGE SCALE GENOMIC DNA]</scope>
    <source>
        <strain evidence="4">ATCC 33386 / NCTC 11300</strain>
    </source>
</reference>
<dbReference type="InterPro" id="IPR003501">
    <property type="entry name" value="PTS_EIIB_2/3"/>
</dbReference>
<dbReference type="STRING" id="526218.Sterm_3387"/>
<dbReference type="Proteomes" id="UP000000845">
    <property type="component" value="Chromosome"/>
</dbReference>
<dbReference type="GO" id="GO:0008982">
    <property type="term" value="F:protein-N(PI)-phosphohistidine-sugar phosphotransferase activity"/>
    <property type="evidence" value="ECO:0007669"/>
    <property type="project" value="InterPro"/>
</dbReference>
<evidence type="ECO:0000313" key="4">
    <source>
        <dbReference type="Proteomes" id="UP000000845"/>
    </source>
</evidence>
<dbReference type="InterPro" id="IPR013011">
    <property type="entry name" value="PTS_EIIB_2"/>
</dbReference>
<dbReference type="GO" id="GO:0009401">
    <property type="term" value="P:phosphoenolpyruvate-dependent sugar phosphotransferase system"/>
    <property type="evidence" value="ECO:0007669"/>
    <property type="project" value="InterPro"/>
</dbReference>
<dbReference type="KEGG" id="str:Sterm_3387"/>
<keyword evidence="4" id="KW-1185">Reference proteome</keyword>
<dbReference type="InterPro" id="IPR036095">
    <property type="entry name" value="PTS_EIIB-like_sf"/>
</dbReference>
<dbReference type="AlphaFoldDB" id="D1AQG6"/>
<dbReference type="SUPFAM" id="SSF52794">
    <property type="entry name" value="PTS system IIB component-like"/>
    <property type="match status" value="1"/>
</dbReference>
<dbReference type="eggNOG" id="COG3414">
    <property type="taxonomic scope" value="Bacteria"/>
</dbReference>
<dbReference type="EMBL" id="CP001739">
    <property type="protein sequence ID" value="ACZ10226.1"/>
    <property type="molecule type" value="Genomic_DNA"/>
</dbReference>
<dbReference type="CDD" id="cd05566">
    <property type="entry name" value="PTS_IIB_galactitol"/>
    <property type="match status" value="1"/>
</dbReference>
<dbReference type="Gene3D" id="3.40.50.2300">
    <property type="match status" value="1"/>
</dbReference>
<dbReference type="Pfam" id="PF02302">
    <property type="entry name" value="PTS_IIB"/>
    <property type="match status" value="1"/>
</dbReference>
<evidence type="ECO:0000313" key="3">
    <source>
        <dbReference type="EMBL" id="ACZ10226.1"/>
    </source>
</evidence>
<reference evidence="4" key="1">
    <citation type="submission" date="2009-09" db="EMBL/GenBank/DDBJ databases">
        <title>The complete chromosome of Sebaldella termitidis ATCC 33386.</title>
        <authorList>
            <consortium name="US DOE Joint Genome Institute (JGI-PGF)"/>
            <person name="Lucas S."/>
            <person name="Copeland A."/>
            <person name="Lapidus A."/>
            <person name="Glavina del Rio T."/>
            <person name="Dalin E."/>
            <person name="Tice H."/>
            <person name="Bruce D."/>
            <person name="Goodwin L."/>
            <person name="Pitluck S."/>
            <person name="Kyrpides N."/>
            <person name="Mavromatis K."/>
            <person name="Ivanova N."/>
            <person name="Mikhailova N."/>
            <person name="Sims D."/>
            <person name="Meincke L."/>
            <person name="Brettin T."/>
            <person name="Detter J.C."/>
            <person name="Han C."/>
            <person name="Larimer F."/>
            <person name="Land M."/>
            <person name="Hauser L."/>
            <person name="Markowitz V."/>
            <person name="Cheng J.F."/>
            <person name="Hugenholtz P."/>
            <person name="Woyke T."/>
            <person name="Wu D."/>
            <person name="Eisen J.A."/>
        </authorList>
    </citation>
    <scope>NUCLEOTIDE SEQUENCE [LARGE SCALE GENOMIC DNA]</scope>
    <source>
        <strain evidence="4">ATCC 33386 / NCTC 11300</strain>
    </source>
</reference>
<feature type="domain" description="PTS EIIB type-2" evidence="2">
    <location>
        <begin position="2"/>
        <end position="92"/>
    </location>
</feature>
<keyword evidence="1" id="KW-0808">Transferase</keyword>
<protein>
    <submittedName>
        <fullName evidence="3">Phosphotransferase system lactose/cellobiose-specific IIB subunit</fullName>
    </submittedName>
</protein>
<accession>D1AQG6</accession>
<sequence>MKKVIVACGGAVATSTVAANKIKQLCEENGIAIDLVQCRINEIESYADGAALIATTSKFSKDMGSVPVVHVMGFISGINQDALKAKILEILK</sequence>
<dbReference type="NCBIfam" id="NF007643">
    <property type="entry name" value="PRK10310.1"/>
    <property type="match status" value="1"/>
</dbReference>
<dbReference type="PROSITE" id="PS51099">
    <property type="entry name" value="PTS_EIIB_TYPE_2"/>
    <property type="match status" value="1"/>
</dbReference>
<dbReference type="RefSeq" id="WP_012862808.1">
    <property type="nucleotide sequence ID" value="NC_013517.1"/>
</dbReference>
<evidence type="ECO:0000256" key="1">
    <source>
        <dbReference type="ARBA" id="ARBA00022679"/>
    </source>
</evidence>